<name>A0A1H2EGW1_9GAMM</name>
<sequence>MRILLLLLCLLPLIHLQAQTQSIAPAVYNALSSARQAQAEGNLAQARQTLREALSDTDSESLEAALLHQRLGYLAIATDDYPTAIRALRTALESEQLAAEVARQDRLNLAQLYLLDEQPQAAIELFVVARNREPLPLNSKRLLVQAYMQTGQYRAALPLAEEVVSADAGAEDIWYQLLVGLNHRLQRFRAAADWQQVLVRRNPGSVSAWRQLAGLQSLAGQQRAAAASLRLAREAGLDLSEQDMDNLIALQVQAGAPWQAARLTEELMAAGLLASTPQRQRQLAQLWQQARDHDRALAAWTRVAEASGRSEHWLQVAGLHLQQADWPALLTILERAESNANSRQRQQIAEWRHYARQYTELDN</sequence>
<keyword evidence="3" id="KW-1185">Reference proteome</keyword>
<gene>
    <name evidence="2" type="ORF">SAMN05216210_0711</name>
</gene>
<feature type="signal peptide" evidence="1">
    <location>
        <begin position="1"/>
        <end position="20"/>
    </location>
</feature>
<organism evidence="2 3">
    <name type="scientific">Halopseudomonas salegens</name>
    <dbReference type="NCBI Taxonomy" id="1434072"/>
    <lineage>
        <taxon>Bacteria</taxon>
        <taxon>Pseudomonadati</taxon>
        <taxon>Pseudomonadota</taxon>
        <taxon>Gammaproteobacteria</taxon>
        <taxon>Pseudomonadales</taxon>
        <taxon>Pseudomonadaceae</taxon>
        <taxon>Halopseudomonas</taxon>
    </lineage>
</organism>
<evidence type="ECO:0000313" key="3">
    <source>
        <dbReference type="Proteomes" id="UP000243924"/>
    </source>
</evidence>
<keyword evidence="1" id="KW-0732">Signal</keyword>
<evidence type="ECO:0000256" key="1">
    <source>
        <dbReference type="SAM" id="SignalP"/>
    </source>
</evidence>
<proteinExistence type="predicted"/>
<dbReference type="Gene3D" id="1.25.40.10">
    <property type="entry name" value="Tetratricopeptide repeat domain"/>
    <property type="match status" value="2"/>
</dbReference>
<dbReference type="RefSeq" id="WP_092384207.1">
    <property type="nucleotide sequence ID" value="NZ_LT629787.1"/>
</dbReference>
<dbReference type="AlphaFoldDB" id="A0A1H2EGW1"/>
<dbReference type="Proteomes" id="UP000243924">
    <property type="component" value="Chromosome I"/>
</dbReference>
<feature type="chain" id="PRO_5009272997" evidence="1">
    <location>
        <begin position="21"/>
        <end position="363"/>
    </location>
</feature>
<evidence type="ECO:0000313" key="2">
    <source>
        <dbReference type="EMBL" id="SDT94331.1"/>
    </source>
</evidence>
<accession>A0A1H2EGW1</accession>
<dbReference type="InterPro" id="IPR011990">
    <property type="entry name" value="TPR-like_helical_dom_sf"/>
</dbReference>
<dbReference type="STRING" id="1434072.SAMN05216210_0711"/>
<reference evidence="3" key="1">
    <citation type="submission" date="2016-10" db="EMBL/GenBank/DDBJ databases">
        <authorList>
            <person name="Varghese N."/>
            <person name="Submissions S."/>
        </authorList>
    </citation>
    <scope>NUCLEOTIDE SEQUENCE [LARGE SCALE GENOMIC DNA]</scope>
    <source>
        <strain evidence="3">CECT 8338</strain>
    </source>
</reference>
<dbReference type="OrthoDB" id="6785873at2"/>
<dbReference type="SUPFAM" id="SSF48452">
    <property type="entry name" value="TPR-like"/>
    <property type="match status" value="1"/>
</dbReference>
<protein>
    <submittedName>
        <fullName evidence="2">Uncharacterized protein</fullName>
    </submittedName>
</protein>
<dbReference type="EMBL" id="LT629787">
    <property type="protein sequence ID" value="SDT94331.1"/>
    <property type="molecule type" value="Genomic_DNA"/>
</dbReference>